<protein>
    <submittedName>
        <fullName evidence="2">Uncharacterized protein</fullName>
    </submittedName>
</protein>
<organism evidence="2 3">
    <name type="scientific">Kingella oralis ATCC 51147</name>
    <dbReference type="NCBI Taxonomy" id="629741"/>
    <lineage>
        <taxon>Bacteria</taxon>
        <taxon>Pseudomonadati</taxon>
        <taxon>Pseudomonadota</taxon>
        <taxon>Betaproteobacteria</taxon>
        <taxon>Neisseriales</taxon>
        <taxon>Neisseriaceae</taxon>
        <taxon>Kingella</taxon>
    </lineage>
</organism>
<dbReference type="EMBL" id="ACJW02000010">
    <property type="protein sequence ID" value="EEP66525.1"/>
    <property type="molecule type" value="Genomic_DNA"/>
</dbReference>
<gene>
    <name evidence="2" type="ORF">GCWU000324_03208</name>
</gene>
<keyword evidence="1" id="KW-1133">Transmembrane helix</keyword>
<evidence type="ECO:0000313" key="3">
    <source>
        <dbReference type="Proteomes" id="UP000003009"/>
    </source>
</evidence>
<dbReference type="AlphaFoldDB" id="C4GNB9"/>
<keyword evidence="1" id="KW-0812">Transmembrane</keyword>
<dbReference type="Proteomes" id="UP000003009">
    <property type="component" value="Unassembled WGS sequence"/>
</dbReference>
<proteinExistence type="predicted"/>
<reference evidence="2" key="1">
    <citation type="submission" date="2009-04" db="EMBL/GenBank/DDBJ databases">
        <authorList>
            <person name="Weinstock G."/>
            <person name="Sodergren E."/>
            <person name="Clifton S."/>
            <person name="Fulton L."/>
            <person name="Fulton B."/>
            <person name="Courtney L."/>
            <person name="Fronick C."/>
            <person name="Harrison M."/>
            <person name="Strong C."/>
            <person name="Farmer C."/>
            <person name="Delahaunty K."/>
            <person name="Markovic C."/>
            <person name="Hall O."/>
            <person name="Minx P."/>
            <person name="Tomlinson C."/>
            <person name="Mitreva M."/>
            <person name="Nelson J."/>
            <person name="Hou S."/>
            <person name="Wollam A."/>
            <person name="Pepin K.H."/>
            <person name="Johnson M."/>
            <person name="Bhonagiri V."/>
            <person name="Nash W.E."/>
            <person name="Warren W."/>
            <person name="Chinwalla A."/>
            <person name="Mardis E.R."/>
            <person name="Wilson R.K."/>
        </authorList>
    </citation>
    <scope>NUCLEOTIDE SEQUENCE [LARGE SCALE GENOMIC DNA]</scope>
    <source>
        <strain evidence="2">ATCC 51147</strain>
    </source>
</reference>
<evidence type="ECO:0000313" key="2">
    <source>
        <dbReference type="EMBL" id="EEP66525.1"/>
    </source>
</evidence>
<sequence>MGLLGGDAAPKKRDAVAPNLGAKFGFGNGQKMREILGFGGGTPNIYFLFILVVKIAPNRINDLGF</sequence>
<keyword evidence="3" id="KW-1185">Reference proteome</keyword>
<comment type="caution">
    <text evidence="2">The sequence shown here is derived from an EMBL/GenBank/DDBJ whole genome shotgun (WGS) entry which is preliminary data.</text>
</comment>
<name>C4GNB9_9NEIS</name>
<feature type="transmembrane region" description="Helical" evidence="1">
    <location>
        <begin position="35"/>
        <end position="56"/>
    </location>
</feature>
<keyword evidence="1" id="KW-0472">Membrane</keyword>
<dbReference type="HOGENOM" id="CLU_2844030_0_0_4"/>
<evidence type="ECO:0000256" key="1">
    <source>
        <dbReference type="SAM" id="Phobius"/>
    </source>
</evidence>
<accession>C4GNB9</accession>